<organism evidence="1 2">
    <name type="scientific">Gynuella sunshinyii YC6258</name>
    <dbReference type="NCBI Taxonomy" id="1445510"/>
    <lineage>
        <taxon>Bacteria</taxon>
        <taxon>Pseudomonadati</taxon>
        <taxon>Pseudomonadota</taxon>
        <taxon>Gammaproteobacteria</taxon>
        <taxon>Oceanospirillales</taxon>
        <taxon>Saccharospirillaceae</taxon>
        <taxon>Gynuella</taxon>
    </lineage>
</organism>
<sequence>MSLLALPIAKIKAAQALIPSSSELRKQHEQGLEMLLMSTEQLINNISSTDIIVNCYIFAKFIKAAHEGKFIEFEASGASVEEAKFIQMKIALKKKMVLKKRKSL</sequence>
<proteinExistence type="predicted"/>
<dbReference type="RefSeq" id="WP_144407512.1">
    <property type="nucleotide sequence ID" value="NZ_CP007142.1"/>
</dbReference>
<evidence type="ECO:0000313" key="2">
    <source>
        <dbReference type="Proteomes" id="UP000032266"/>
    </source>
</evidence>
<dbReference type="PATRIC" id="fig|1445510.3.peg.145"/>
<reference evidence="1 2" key="1">
    <citation type="submission" date="2014-01" db="EMBL/GenBank/DDBJ databases">
        <title>Full genme sequencing of cellulolytic bacterium Gynuella sunshinyii YC6258T gen. nov., sp. nov.</title>
        <authorList>
            <person name="Khan H."/>
            <person name="Chung E.J."/>
            <person name="Chung Y.R."/>
        </authorList>
    </citation>
    <scope>NUCLEOTIDE SEQUENCE [LARGE SCALE GENOMIC DNA]</scope>
    <source>
        <strain evidence="1 2">YC6258</strain>
    </source>
</reference>
<name>A0A0C5VPM5_9GAMM</name>
<dbReference type="Proteomes" id="UP000032266">
    <property type="component" value="Chromosome"/>
</dbReference>
<dbReference type="AlphaFoldDB" id="A0A0C5VPM5"/>
<dbReference type="KEGG" id="gsn:YC6258_00150"/>
<dbReference type="EMBL" id="CP007142">
    <property type="protein sequence ID" value="AJQ92204.1"/>
    <property type="molecule type" value="Genomic_DNA"/>
</dbReference>
<keyword evidence="2" id="KW-1185">Reference proteome</keyword>
<evidence type="ECO:0000313" key="1">
    <source>
        <dbReference type="EMBL" id="AJQ92204.1"/>
    </source>
</evidence>
<protein>
    <submittedName>
        <fullName evidence="1">Uncharacterized protein</fullName>
    </submittedName>
</protein>
<dbReference type="HOGENOM" id="CLU_2246180_0_0_6"/>
<gene>
    <name evidence="1" type="ORF">YC6258_00150</name>
</gene>
<accession>A0A0C5VPM5</accession>